<organism evidence="2 3">
    <name type="scientific">Diversispora eburnea</name>
    <dbReference type="NCBI Taxonomy" id="1213867"/>
    <lineage>
        <taxon>Eukaryota</taxon>
        <taxon>Fungi</taxon>
        <taxon>Fungi incertae sedis</taxon>
        <taxon>Mucoromycota</taxon>
        <taxon>Glomeromycotina</taxon>
        <taxon>Glomeromycetes</taxon>
        <taxon>Diversisporales</taxon>
        <taxon>Diversisporaceae</taxon>
        <taxon>Diversispora</taxon>
    </lineage>
</organism>
<accession>A0A9N9CWS7</accession>
<feature type="compositionally biased region" description="Basic and acidic residues" evidence="1">
    <location>
        <begin position="55"/>
        <end position="72"/>
    </location>
</feature>
<evidence type="ECO:0000313" key="2">
    <source>
        <dbReference type="EMBL" id="CAG8614904.1"/>
    </source>
</evidence>
<name>A0A9N9CWS7_9GLOM</name>
<proteinExistence type="predicted"/>
<feature type="compositionally biased region" description="Polar residues" evidence="1">
    <location>
        <begin position="39"/>
        <end position="53"/>
    </location>
</feature>
<comment type="caution">
    <text evidence="2">The sequence shown here is derived from an EMBL/GenBank/DDBJ whole genome shotgun (WGS) entry which is preliminary data.</text>
</comment>
<keyword evidence="3" id="KW-1185">Reference proteome</keyword>
<evidence type="ECO:0000256" key="1">
    <source>
        <dbReference type="SAM" id="MobiDB-lite"/>
    </source>
</evidence>
<evidence type="ECO:0000313" key="3">
    <source>
        <dbReference type="Proteomes" id="UP000789706"/>
    </source>
</evidence>
<sequence>IEPIDDKPEPPSEIIEPSNDEVEPFPDLSANDEPKSSNEEAITQLETVPSSLPTRAERESSLRECAVKHGEDPDKFVTITEKDRDLAMIFRDKMMSDADMIDFARNDGDDPEEYMELSRREKLICIEIKLRMHEDDGKPRADAYDDEEWKKNIAILQENRYLW</sequence>
<dbReference type="AlphaFoldDB" id="A0A9N9CWS7"/>
<feature type="compositionally biased region" description="Basic and acidic residues" evidence="1">
    <location>
        <begin position="1"/>
        <end position="10"/>
    </location>
</feature>
<protein>
    <submittedName>
        <fullName evidence="2">11974_t:CDS:1</fullName>
    </submittedName>
</protein>
<dbReference type="EMBL" id="CAJVPK010002579">
    <property type="protein sequence ID" value="CAG8614904.1"/>
    <property type="molecule type" value="Genomic_DNA"/>
</dbReference>
<dbReference type="Proteomes" id="UP000789706">
    <property type="component" value="Unassembled WGS sequence"/>
</dbReference>
<dbReference type="OrthoDB" id="2397858at2759"/>
<gene>
    <name evidence="2" type="ORF">DEBURN_LOCUS10127</name>
</gene>
<feature type="non-terminal residue" evidence="2">
    <location>
        <position position="1"/>
    </location>
</feature>
<feature type="region of interest" description="Disordered" evidence="1">
    <location>
        <begin position="1"/>
        <end position="72"/>
    </location>
</feature>
<reference evidence="2" key="1">
    <citation type="submission" date="2021-06" db="EMBL/GenBank/DDBJ databases">
        <authorList>
            <person name="Kallberg Y."/>
            <person name="Tangrot J."/>
            <person name="Rosling A."/>
        </authorList>
    </citation>
    <scope>NUCLEOTIDE SEQUENCE</scope>
    <source>
        <strain evidence="2">AZ414A</strain>
    </source>
</reference>